<dbReference type="EMBL" id="JBHSDU010000003">
    <property type="protein sequence ID" value="MFC4311058.1"/>
    <property type="molecule type" value="Genomic_DNA"/>
</dbReference>
<dbReference type="RefSeq" id="WP_380599068.1">
    <property type="nucleotide sequence ID" value="NZ_JBHSDU010000003.1"/>
</dbReference>
<keyword evidence="3" id="KW-0328">Glycosyltransferase</keyword>
<dbReference type="GO" id="GO:0016757">
    <property type="term" value="F:glycosyltransferase activity"/>
    <property type="evidence" value="ECO:0007669"/>
    <property type="project" value="UniProtKB-KW"/>
</dbReference>
<dbReference type="EC" id="2.4.-.-" evidence="3"/>
<dbReference type="Pfam" id="PF00534">
    <property type="entry name" value="Glycos_transf_1"/>
    <property type="match status" value="1"/>
</dbReference>
<evidence type="ECO:0000313" key="4">
    <source>
        <dbReference type="Proteomes" id="UP001595904"/>
    </source>
</evidence>
<gene>
    <name evidence="3" type="ORF">ACFPN2_18315</name>
</gene>
<dbReference type="Gene3D" id="3.40.50.2000">
    <property type="entry name" value="Glycogen Phosphorylase B"/>
    <property type="match status" value="2"/>
</dbReference>
<dbReference type="InterPro" id="IPR028098">
    <property type="entry name" value="Glyco_trans_4-like_N"/>
</dbReference>
<feature type="domain" description="Glycosyltransferase subfamily 4-like N-terminal" evidence="2">
    <location>
        <begin position="14"/>
        <end position="187"/>
    </location>
</feature>
<organism evidence="3 4">
    <name type="scientific">Steroidobacter flavus</name>
    <dbReference type="NCBI Taxonomy" id="1842136"/>
    <lineage>
        <taxon>Bacteria</taxon>
        <taxon>Pseudomonadati</taxon>
        <taxon>Pseudomonadota</taxon>
        <taxon>Gammaproteobacteria</taxon>
        <taxon>Steroidobacterales</taxon>
        <taxon>Steroidobacteraceae</taxon>
        <taxon>Steroidobacter</taxon>
    </lineage>
</organism>
<keyword evidence="4" id="KW-1185">Reference proteome</keyword>
<evidence type="ECO:0000259" key="1">
    <source>
        <dbReference type="Pfam" id="PF00534"/>
    </source>
</evidence>
<name>A0ABV8SVS0_9GAMM</name>
<evidence type="ECO:0000259" key="2">
    <source>
        <dbReference type="Pfam" id="PF13439"/>
    </source>
</evidence>
<sequence>MRILMISDVYFPRINGVSTSIQTFRRGLHAAGHETVLIAPEYPVEYSDAGQEPIIRVPSRYLPRDPEDRILRQDALRKLRPELKRRSFDLVHIQTPFIAHYYGVSVARELGIPVIETYHTYFEEYLHHYVPLIPRSVMRFVARRFTVSQCAALDALVVPSQAMQKALEDYGVRCPMHIIPTGMEMERFASGDGRRFRERLGIPADRPTLVHVGRIAHEKNIDFLLRMFARVVKSKPEAMLVVAGEGPALEHCKSYVESLKLSANVRFVGYLSRDRELPDCYNAGDLFVFSSKTETQGLVLLEAMACGTPVVSTAYMGTADIVKPERGARVAPDNEDGFANLVVELLNDPARRRAMTEQAREYAATWSATAMAGRMADLYKSMMSTGGERLATAGTARY</sequence>
<dbReference type="InterPro" id="IPR001296">
    <property type="entry name" value="Glyco_trans_1"/>
</dbReference>
<accession>A0ABV8SVS0</accession>
<keyword evidence="3" id="KW-0808">Transferase</keyword>
<evidence type="ECO:0000313" key="3">
    <source>
        <dbReference type="EMBL" id="MFC4311058.1"/>
    </source>
</evidence>
<dbReference type="SUPFAM" id="SSF53756">
    <property type="entry name" value="UDP-Glycosyltransferase/glycogen phosphorylase"/>
    <property type="match status" value="1"/>
</dbReference>
<dbReference type="PANTHER" id="PTHR45947:SF3">
    <property type="entry name" value="SULFOQUINOVOSYL TRANSFERASE SQD2"/>
    <property type="match status" value="1"/>
</dbReference>
<comment type="caution">
    <text evidence="3">The sequence shown here is derived from an EMBL/GenBank/DDBJ whole genome shotgun (WGS) entry which is preliminary data.</text>
</comment>
<protein>
    <submittedName>
        <fullName evidence="3">Glycosyltransferase</fullName>
        <ecNumber evidence="3">2.4.-.-</ecNumber>
    </submittedName>
</protein>
<dbReference type="InterPro" id="IPR050194">
    <property type="entry name" value="Glycosyltransferase_grp1"/>
</dbReference>
<reference evidence="4" key="1">
    <citation type="journal article" date="2019" name="Int. J. Syst. Evol. Microbiol.">
        <title>The Global Catalogue of Microorganisms (GCM) 10K type strain sequencing project: providing services to taxonomists for standard genome sequencing and annotation.</title>
        <authorList>
            <consortium name="The Broad Institute Genomics Platform"/>
            <consortium name="The Broad Institute Genome Sequencing Center for Infectious Disease"/>
            <person name="Wu L."/>
            <person name="Ma J."/>
        </authorList>
    </citation>
    <scope>NUCLEOTIDE SEQUENCE [LARGE SCALE GENOMIC DNA]</scope>
    <source>
        <strain evidence="4">CGMCC 1.10759</strain>
    </source>
</reference>
<proteinExistence type="predicted"/>
<dbReference type="Proteomes" id="UP001595904">
    <property type="component" value="Unassembled WGS sequence"/>
</dbReference>
<feature type="domain" description="Glycosyl transferase family 1" evidence="1">
    <location>
        <begin position="195"/>
        <end position="361"/>
    </location>
</feature>
<dbReference type="Pfam" id="PF13439">
    <property type="entry name" value="Glyco_transf_4"/>
    <property type="match status" value="1"/>
</dbReference>
<dbReference type="PANTHER" id="PTHR45947">
    <property type="entry name" value="SULFOQUINOVOSYL TRANSFERASE SQD2"/>
    <property type="match status" value="1"/>
</dbReference>